<organism evidence="9 10">
    <name type="scientific">Sclerotinia sclerotiorum (strain ATCC 18683 / 1980 / Ss-1)</name>
    <name type="common">White mold</name>
    <name type="synonym">Whetzelinia sclerotiorum</name>
    <dbReference type="NCBI Taxonomy" id="665079"/>
    <lineage>
        <taxon>Eukaryota</taxon>
        <taxon>Fungi</taxon>
        <taxon>Dikarya</taxon>
        <taxon>Ascomycota</taxon>
        <taxon>Pezizomycotina</taxon>
        <taxon>Leotiomycetes</taxon>
        <taxon>Helotiales</taxon>
        <taxon>Sclerotiniaceae</taxon>
        <taxon>Sclerotinia</taxon>
    </lineage>
</organism>
<feature type="domain" description="MRH" evidence="8">
    <location>
        <begin position="462"/>
        <end position="576"/>
    </location>
</feature>
<feature type="chain" id="PRO_5002708816" description="Glucosidase 2 subunit beta" evidence="7">
    <location>
        <begin position="20"/>
        <end position="590"/>
    </location>
</feature>
<feature type="signal peptide" evidence="7">
    <location>
        <begin position="1"/>
        <end position="19"/>
    </location>
</feature>
<proteinExistence type="predicted"/>
<accession>A7F5R7</accession>
<name>A7F5R7_SCLS1</name>
<evidence type="ECO:0000313" key="9">
    <source>
        <dbReference type="EMBL" id="EDN98088.1"/>
    </source>
</evidence>
<feature type="compositionally biased region" description="Basic and acidic residues" evidence="6">
    <location>
        <begin position="317"/>
        <end position="330"/>
    </location>
</feature>
<dbReference type="STRING" id="665079.A7F5R7"/>
<evidence type="ECO:0000256" key="6">
    <source>
        <dbReference type="SAM" id="MobiDB-lite"/>
    </source>
</evidence>
<gene>
    <name evidence="9" type="ORF">SS1G_12945</name>
</gene>
<dbReference type="KEGG" id="ssl:SS1G_12945"/>
<dbReference type="EMBL" id="CH476642">
    <property type="protein sequence ID" value="EDN98088.1"/>
    <property type="molecule type" value="Genomic_DNA"/>
</dbReference>
<keyword evidence="3" id="KW-0256">Endoplasmic reticulum</keyword>
<evidence type="ECO:0000256" key="2">
    <source>
        <dbReference type="ARBA" id="ARBA00022729"/>
    </source>
</evidence>
<dbReference type="GeneID" id="5482278"/>
<dbReference type="PROSITE" id="PS51914">
    <property type="entry name" value="MRH"/>
    <property type="match status" value="1"/>
</dbReference>
<dbReference type="GO" id="GO:0017177">
    <property type="term" value="C:glucosidase II complex"/>
    <property type="evidence" value="ECO:0000318"/>
    <property type="project" value="GO_Central"/>
</dbReference>
<dbReference type="Gene3D" id="2.70.130.10">
    <property type="entry name" value="Mannose-6-phosphate receptor binding domain"/>
    <property type="match status" value="1"/>
</dbReference>
<dbReference type="InterPro" id="IPR036055">
    <property type="entry name" value="LDL_receptor-like_sf"/>
</dbReference>
<keyword evidence="2 7" id="KW-0732">Signal</keyword>
<evidence type="ECO:0000256" key="1">
    <source>
        <dbReference type="ARBA" id="ARBA00022387"/>
    </source>
</evidence>
<evidence type="ECO:0000256" key="3">
    <source>
        <dbReference type="ARBA" id="ARBA00022824"/>
    </source>
</evidence>
<dbReference type="RefSeq" id="XP_001586367.1">
    <property type="nucleotide sequence ID" value="XM_001586317.1"/>
</dbReference>
<dbReference type="Pfam" id="PF12999">
    <property type="entry name" value="PRKCSH-like"/>
    <property type="match status" value="2"/>
</dbReference>
<feature type="coiled-coil region" evidence="5">
    <location>
        <begin position="195"/>
        <end position="225"/>
    </location>
</feature>
<dbReference type="InterPro" id="IPR036607">
    <property type="entry name" value="PRKCSH"/>
</dbReference>
<keyword evidence="5" id="KW-0175">Coiled coil</keyword>
<dbReference type="SUPFAM" id="SSF50911">
    <property type="entry name" value="Mannose 6-phosphate receptor domain"/>
    <property type="match status" value="1"/>
</dbReference>
<dbReference type="InterPro" id="IPR039794">
    <property type="entry name" value="Gtb1-like"/>
</dbReference>
<dbReference type="OMA" id="YENGQHC"/>
<evidence type="ECO:0000259" key="8">
    <source>
        <dbReference type="PROSITE" id="PS51914"/>
    </source>
</evidence>
<sequence>MVATKALVLLSTLSTSVLAAEASRPRGVGPEFAKFYKSTDKFTCLSNPSISIAISKVNDDYCDCPDGSDEPGTSACTYLSHLSPPQPLQSSTGSSPHNTSLALPGYYCKNKGHIPAYVPFTYVNDGVCDYELCCDGSDEWENVGGTKCADKCAEIGKEWRRLDDIRTKAQIKANKKREELVKQAQSLRAGVQMKIGRTELEIVELEKKEEELKRKYEEVERRERGKVVKTSGEKTSKASILAAMAKARVEELRDALIGVQAKKLALHNKVNELEGILSRFKEERNPNFNDEGVKRAVKAWEDYAASKDASEDEDVESQDKAVEETAKPENDGIEWDVWEKDEEESDVDAMYNEGMSRVMRRREKGGSFHINVLVYKFEEYLPQSIRAWVHQKVIDLRIILVENGILADNANSGSESKAVQDARSAYQTVSDDLGVKQTTLSDLQSDLEKDYGVDDIFRALKGICVSKDSGEYDYELCWMDKTSQKSKKGGGNTNMGNFVRFDTIEVDEEVDAEGKGLGKGIRTTLVYENGQHCWNGPNRATTVVLGCAEKDEIWKVVEMEKCNYRMDVGTPAVCERVVKKGAKEDAKDEL</sequence>
<dbReference type="InterPro" id="IPR028146">
    <property type="entry name" value="PRKCSH_N"/>
</dbReference>
<evidence type="ECO:0000256" key="7">
    <source>
        <dbReference type="SAM" id="SignalP"/>
    </source>
</evidence>
<dbReference type="InterPro" id="IPR044865">
    <property type="entry name" value="MRH_dom"/>
</dbReference>
<keyword evidence="10" id="KW-1185">Reference proteome</keyword>
<reference evidence="10" key="1">
    <citation type="journal article" date="2011" name="PLoS Genet.">
        <title>Genomic analysis of the necrotrophic fungal pathogens Sclerotinia sclerotiorum and Botrytis cinerea.</title>
        <authorList>
            <person name="Amselem J."/>
            <person name="Cuomo C.A."/>
            <person name="van Kan J.A."/>
            <person name="Viaud M."/>
            <person name="Benito E.P."/>
            <person name="Couloux A."/>
            <person name="Coutinho P.M."/>
            <person name="de Vries R.P."/>
            <person name="Dyer P.S."/>
            <person name="Fillinger S."/>
            <person name="Fournier E."/>
            <person name="Gout L."/>
            <person name="Hahn M."/>
            <person name="Kohn L."/>
            <person name="Lapalu N."/>
            <person name="Plummer K.M."/>
            <person name="Pradier J.M."/>
            <person name="Quevillon E."/>
            <person name="Sharon A."/>
            <person name="Simon A."/>
            <person name="ten Have A."/>
            <person name="Tudzynski B."/>
            <person name="Tudzynski P."/>
            <person name="Wincker P."/>
            <person name="Andrew M."/>
            <person name="Anthouard V."/>
            <person name="Beever R.E."/>
            <person name="Beffa R."/>
            <person name="Benoit I."/>
            <person name="Bouzid O."/>
            <person name="Brault B."/>
            <person name="Chen Z."/>
            <person name="Choquer M."/>
            <person name="Collemare J."/>
            <person name="Cotton P."/>
            <person name="Danchin E.G."/>
            <person name="Da Silva C."/>
            <person name="Gautier A."/>
            <person name="Giraud C."/>
            <person name="Giraud T."/>
            <person name="Gonzalez C."/>
            <person name="Grossetete S."/>
            <person name="Guldener U."/>
            <person name="Henrissat B."/>
            <person name="Howlett B.J."/>
            <person name="Kodira C."/>
            <person name="Kretschmer M."/>
            <person name="Lappartient A."/>
            <person name="Leroch M."/>
            <person name="Levis C."/>
            <person name="Mauceli E."/>
            <person name="Neuveglise C."/>
            <person name="Oeser B."/>
            <person name="Pearson M."/>
            <person name="Poulain J."/>
            <person name="Poussereau N."/>
            <person name="Quesneville H."/>
            <person name="Rascle C."/>
            <person name="Schumacher J."/>
            <person name="Segurens B."/>
            <person name="Sexton A."/>
            <person name="Silva E."/>
            <person name="Sirven C."/>
            <person name="Soanes D.M."/>
            <person name="Talbot N.J."/>
            <person name="Templeton M."/>
            <person name="Yandava C."/>
            <person name="Yarden O."/>
            <person name="Zeng Q."/>
            <person name="Rollins J.A."/>
            <person name="Lebrun M.H."/>
            <person name="Dickman M."/>
        </authorList>
    </citation>
    <scope>NUCLEOTIDE SEQUENCE [LARGE SCALE GENOMIC DNA]</scope>
    <source>
        <strain evidence="10">ATCC 18683 / 1980 / Ss-1</strain>
    </source>
</reference>
<protein>
    <recommendedName>
        <fullName evidence="1">Glucosidase 2 subunit beta</fullName>
    </recommendedName>
</protein>
<dbReference type="FunCoup" id="A7F5R7">
    <property type="interactions" value="514"/>
</dbReference>
<dbReference type="AlphaFoldDB" id="A7F5R7"/>
<evidence type="ECO:0000256" key="4">
    <source>
        <dbReference type="ARBA" id="ARBA00023157"/>
    </source>
</evidence>
<dbReference type="InterPro" id="IPR009011">
    <property type="entry name" value="Man6P_isomerase_rcpt-bd_dom_sf"/>
</dbReference>
<dbReference type="PANTHER" id="PTHR12630">
    <property type="entry name" value="N-LINKED OLIGOSACCHARIDE PROCESSING"/>
    <property type="match status" value="1"/>
</dbReference>
<dbReference type="GO" id="GO:0006491">
    <property type="term" value="P:N-glycan processing"/>
    <property type="evidence" value="ECO:0000318"/>
    <property type="project" value="GO_Central"/>
</dbReference>
<dbReference type="SUPFAM" id="SSF57424">
    <property type="entry name" value="LDL receptor-like module"/>
    <property type="match status" value="1"/>
</dbReference>
<feature type="region of interest" description="Disordered" evidence="6">
    <location>
        <begin position="305"/>
        <end position="333"/>
    </location>
</feature>
<dbReference type="PANTHER" id="PTHR12630:SF1">
    <property type="entry name" value="GLUCOSIDASE 2 SUBUNIT BETA"/>
    <property type="match status" value="1"/>
</dbReference>
<dbReference type="InParanoid" id="A7F5R7"/>
<evidence type="ECO:0000313" key="10">
    <source>
        <dbReference type="Proteomes" id="UP000001312"/>
    </source>
</evidence>
<dbReference type="Pfam" id="PF13015">
    <property type="entry name" value="PRKCSH_1"/>
    <property type="match status" value="1"/>
</dbReference>
<keyword evidence="4" id="KW-1015">Disulfide bond</keyword>
<dbReference type="Proteomes" id="UP000001312">
    <property type="component" value="Unassembled WGS sequence"/>
</dbReference>
<evidence type="ECO:0000256" key="5">
    <source>
        <dbReference type="SAM" id="Coils"/>
    </source>
</evidence>